<feature type="signal peptide" evidence="1">
    <location>
        <begin position="1"/>
        <end position="18"/>
    </location>
</feature>
<proteinExistence type="predicted"/>
<name>A0A224YHC6_9ACAR</name>
<feature type="chain" id="PRO_5012240076" evidence="1">
    <location>
        <begin position="19"/>
        <end position="84"/>
    </location>
</feature>
<dbReference type="EMBL" id="GFPF01002034">
    <property type="protein sequence ID" value="MAA13180.1"/>
    <property type="molecule type" value="Transcribed_RNA"/>
</dbReference>
<evidence type="ECO:0000313" key="2">
    <source>
        <dbReference type="EMBL" id="MAA13180.1"/>
    </source>
</evidence>
<accession>A0A224YHC6</accession>
<sequence length="84" mass="9276">MPASLFSASAAFIAPARALLPAGRKYDAQGALINLDFIRDMTATAKATAKTRRDCPHNCYRSKNESLPRTYTSCAYLKQLCEME</sequence>
<dbReference type="AlphaFoldDB" id="A0A224YHC6"/>
<reference evidence="2" key="1">
    <citation type="journal article" date="2017" name="Parasit. Vectors">
        <title>Sialotranscriptomics of Rhipicephalus zambeziensis reveals intricate expression profiles of secretory proteins and suggests tight temporal transcriptional regulation during blood-feeding.</title>
        <authorList>
            <person name="de Castro M.H."/>
            <person name="de Klerk D."/>
            <person name="Pienaar R."/>
            <person name="Rees D.J.G."/>
            <person name="Mans B.J."/>
        </authorList>
    </citation>
    <scope>NUCLEOTIDE SEQUENCE</scope>
    <source>
        <tissue evidence="2">Salivary glands</tissue>
    </source>
</reference>
<evidence type="ECO:0000256" key="1">
    <source>
        <dbReference type="SAM" id="SignalP"/>
    </source>
</evidence>
<protein>
    <submittedName>
        <fullName evidence="2">Uncharacterized protein</fullName>
    </submittedName>
</protein>
<organism evidence="2">
    <name type="scientific">Rhipicephalus zambeziensis</name>
    <dbReference type="NCBI Taxonomy" id="60191"/>
    <lineage>
        <taxon>Eukaryota</taxon>
        <taxon>Metazoa</taxon>
        <taxon>Ecdysozoa</taxon>
        <taxon>Arthropoda</taxon>
        <taxon>Chelicerata</taxon>
        <taxon>Arachnida</taxon>
        <taxon>Acari</taxon>
        <taxon>Parasitiformes</taxon>
        <taxon>Ixodida</taxon>
        <taxon>Ixodoidea</taxon>
        <taxon>Ixodidae</taxon>
        <taxon>Rhipicephalinae</taxon>
        <taxon>Rhipicephalus</taxon>
        <taxon>Rhipicephalus</taxon>
    </lineage>
</organism>
<keyword evidence="1" id="KW-0732">Signal</keyword>